<evidence type="ECO:0000313" key="3">
    <source>
        <dbReference type="EMBL" id="RGP67339.1"/>
    </source>
</evidence>
<dbReference type="AlphaFoldDB" id="A0A395S5K8"/>
<comment type="caution">
    <text evidence="3">The sequence shown here is derived from an EMBL/GenBank/DDBJ whole genome shotgun (WGS) entry which is preliminary data.</text>
</comment>
<evidence type="ECO:0000313" key="4">
    <source>
        <dbReference type="Proteomes" id="UP000266152"/>
    </source>
</evidence>
<dbReference type="SUPFAM" id="SSF52540">
    <property type="entry name" value="P-loop containing nucleoside triphosphate hydrolases"/>
    <property type="match status" value="1"/>
</dbReference>
<name>A0A395S5K8_FUSSP</name>
<dbReference type="InterPro" id="IPR056884">
    <property type="entry name" value="NPHP3-like_N"/>
</dbReference>
<keyword evidence="1" id="KW-0677">Repeat</keyword>
<organism evidence="3 4">
    <name type="scientific">Fusarium sporotrichioides</name>
    <dbReference type="NCBI Taxonomy" id="5514"/>
    <lineage>
        <taxon>Eukaryota</taxon>
        <taxon>Fungi</taxon>
        <taxon>Dikarya</taxon>
        <taxon>Ascomycota</taxon>
        <taxon>Pezizomycotina</taxon>
        <taxon>Sordariomycetes</taxon>
        <taxon>Hypocreomycetidae</taxon>
        <taxon>Hypocreales</taxon>
        <taxon>Nectriaceae</taxon>
        <taxon>Fusarium</taxon>
    </lineage>
</organism>
<dbReference type="PANTHER" id="PTHR10039">
    <property type="entry name" value="AMELOGENIN"/>
    <property type="match status" value="1"/>
</dbReference>
<dbReference type="PROSITE" id="PS50837">
    <property type="entry name" value="NACHT"/>
    <property type="match status" value="1"/>
</dbReference>
<gene>
    <name evidence="3" type="ORF">FSPOR_6099</name>
</gene>
<dbReference type="PANTHER" id="PTHR10039:SF5">
    <property type="entry name" value="NACHT DOMAIN-CONTAINING PROTEIN"/>
    <property type="match status" value="1"/>
</dbReference>
<evidence type="ECO:0000256" key="1">
    <source>
        <dbReference type="ARBA" id="ARBA00022737"/>
    </source>
</evidence>
<accession>A0A395S5K8</accession>
<protein>
    <recommendedName>
        <fullName evidence="2">NACHT domain-containing protein</fullName>
    </recommendedName>
</protein>
<dbReference type="Proteomes" id="UP000266152">
    <property type="component" value="Unassembled WGS sequence"/>
</dbReference>
<dbReference type="InterPro" id="IPR007111">
    <property type="entry name" value="NACHT_NTPase"/>
</dbReference>
<evidence type="ECO:0000259" key="2">
    <source>
        <dbReference type="PROSITE" id="PS50837"/>
    </source>
</evidence>
<feature type="domain" description="NACHT" evidence="2">
    <location>
        <begin position="287"/>
        <end position="438"/>
    </location>
</feature>
<dbReference type="InterPro" id="IPR027417">
    <property type="entry name" value="P-loop_NTPase"/>
</dbReference>
<dbReference type="Pfam" id="PF25053">
    <property type="entry name" value="DUF7791"/>
    <property type="match status" value="1"/>
</dbReference>
<dbReference type="STRING" id="5514.A0A395S5K8"/>
<keyword evidence="4" id="KW-1185">Reference proteome</keyword>
<dbReference type="InterPro" id="IPR056693">
    <property type="entry name" value="DUF7791"/>
</dbReference>
<proteinExistence type="predicted"/>
<sequence>MATGLEAAGAASAVISFITFTGKIVSLSHKIYNGVTTDEQELEDYAGRMLDAFERVRLSNQKLHHGMPAEAKLSEIAGKCVQLAGELQKETQSIIKRYQKGKVRRAVSIALRATAQNAKIKELDQSLQRYMQVMVTELHFATYDKSTAIEKQQSQAFPKLERDVQDLISSIASDQAKVQMLLTSLATHIKASETRAITDNQRQRLLKSLKPEEIRMRYNEVMSPSDASFERVFASYKRVCRNNPEHKDREKIKRGLSVEMEKIRYDDADEIDRTWHSFSRWLQSDNTLFWIQGKPGSGKSTLMKFIIENENTERLLNSWSPNTRILSYFLWKIGKESQNSVKGLLCCLLHDLLIGDCDLLDQALETFPFLTMMDFYQEWSSEEAEKVLDFLLNSQTYSTCIFVDGLDEIRDKDGFELLTSVLQRMSTIPKVKLCVSSRLETGLKRALKAMKAQELRLHDLTRPEMANYTQKQLARFPELVSASLRQKITRVLLDKSQGVFLWLFLANKSLITGINNGDDEDILMERLEELPSELETLYETMWSKLNASNKVYRETAAKYFHCIIANTWHFGGMQTPTAPKLRSRRPTLAQLSIVVKVAEDRIFPPRPNNISCYELKRLCDVTERDLDIRCAGMLQVSEKSVCHPYITQNSLEDLTAEIYPFTRSVQFIHRTARDFLVDTKPGQDILSYYSGMKTTIDLELKIFKSELYLSTLYRTLGVEAIPESASEGCFKLQNKGADDETILQLLRVIRDLWNQGVFIPLCVTDWFPFYSFPASFPCWLSNMEDFCLSWMMQSSSCQDSTVALRDICLEWKVSGEAPPTQMIQRLIALGADPHAIGATTMMESPINGTSFTQGKSAFELLLRSTFSRLFSGDYYALPAALEVLDSMAPICSDLHRRIIVTITENQLGTSCLRDIENWEYHPSQYGWATFEVDILYLLRRLLAAIEFCGIPTQAYKVYEIANLAAESYSRIRHVAPRACNNVNDPFRALNQIKNESLFCYRIIDQEPFKHMCDDTFRSRECTEWSLLRLMEGILNRDPDFEFLLRNCKLVLLGDEIVKLASEDLGIHILVDGEVDDQLDTGTMEVQLLIRN</sequence>
<dbReference type="Pfam" id="PF24883">
    <property type="entry name" value="NPHP3_N"/>
    <property type="match status" value="1"/>
</dbReference>
<reference evidence="3 4" key="1">
    <citation type="journal article" date="2018" name="PLoS Pathog.">
        <title>Evolution of structural diversity of trichothecenes, a family of toxins produced by plant pathogenic and entomopathogenic fungi.</title>
        <authorList>
            <person name="Proctor R.H."/>
            <person name="McCormick S.P."/>
            <person name="Kim H.S."/>
            <person name="Cardoza R.E."/>
            <person name="Stanley A.M."/>
            <person name="Lindo L."/>
            <person name="Kelly A."/>
            <person name="Brown D.W."/>
            <person name="Lee T."/>
            <person name="Vaughan M.M."/>
            <person name="Alexander N.J."/>
            <person name="Busman M."/>
            <person name="Gutierrez S."/>
        </authorList>
    </citation>
    <scope>NUCLEOTIDE SEQUENCE [LARGE SCALE GENOMIC DNA]</scope>
    <source>
        <strain evidence="3 4">NRRL 3299</strain>
    </source>
</reference>
<dbReference type="Gene3D" id="3.40.50.300">
    <property type="entry name" value="P-loop containing nucleotide triphosphate hydrolases"/>
    <property type="match status" value="1"/>
</dbReference>
<dbReference type="EMBL" id="PXOF01000083">
    <property type="protein sequence ID" value="RGP67339.1"/>
    <property type="molecule type" value="Genomic_DNA"/>
</dbReference>